<dbReference type="KEGG" id="aun:AWM73_04555"/>
<dbReference type="RefSeq" id="WP_060778275.1">
    <property type="nucleotide sequence ID" value="NZ_CAJHLF010000002.1"/>
</dbReference>
<evidence type="ECO:0000256" key="1">
    <source>
        <dbReference type="ARBA" id="ARBA00008791"/>
    </source>
</evidence>
<dbReference type="EMBL" id="CP065662">
    <property type="protein sequence ID" value="QPS00852.1"/>
    <property type="molecule type" value="Genomic_DNA"/>
</dbReference>
<evidence type="ECO:0000313" key="5">
    <source>
        <dbReference type="Proteomes" id="UP000594771"/>
    </source>
</evidence>
<dbReference type="InterPro" id="IPR006015">
    <property type="entry name" value="Universal_stress_UspA"/>
</dbReference>
<dbReference type="InterPro" id="IPR006016">
    <property type="entry name" value="UspA"/>
</dbReference>
<protein>
    <submittedName>
        <fullName evidence="4">Universal stress protein</fullName>
    </submittedName>
</protein>
<feature type="domain" description="UspA" evidence="2">
    <location>
        <begin position="5"/>
        <end position="142"/>
    </location>
</feature>
<dbReference type="SUPFAM" id="SSF52402">
    <property type="entry name" value="Adenine nucleotide alpha hydrolases-like"/>
    <property type="match status" value="1"/>
</dbReference>
<evidence type="ECO:0000259" key="2">
    <source>
        <dbReference type="Pfam" id="PF00582"/>
    </source>
</evidence>
<evidence type="ECO:0000313" key="3">
    <source>
        <dbReference type="EMBL" id="MCY3052535.1"/>
    </source>
</evidence>
<name>A0A0X8FEH0_9LACT</name>
<dbReference type="OrthoDB" id="9789668at2"/>
<evidence type="ECO:0000313" key="4">
    <source>
        <dbReference type="EMBL" id="QPS00852.1"/>
    </source>
</evidence>
<comment type="similarity">
    <text evidence="1">Belongs to the universal stress protein A family.</text>
</comment>
<dbReference type="CDD" id="cd00293">
    <property type="entry name" value="USP-like"/>
    <property type="match status" value="1"/>
</dbReference>
<dbReference type="Pfam" id="PF00582">
    <property type="entry name" value="Usp"/>
    <property type="match status" value="1"/>
</dbReference>
<dbReference type="InterPro" id="IPR014729">
    <property type="entry name" value="Rossmann-like_a/b/a_fold"/>
</dbReference>
<accession>A0A0X8FEH0</accession>
<dbReference type="AlphaFoldDB" id="A0A0X8FEH0"/>
<dbReference type="InterPro" id="IPR051688">
    <property type="entry name" value="USP_A"/>
</dbReference>
<dbReference type="PRINTS" id="PR01438">
    <property type="entry name" value="UNVRSLSTRESS"/>
</dbReference>
<dbReference type="Proteomes" id="UP001069145">
    <property type="component" value="Unassembled WGS sequence"/>
</dbReference>
<dbReference type="PANTHER" id="PTHR43010">
    <property type="entry name" value="UNIVERSAL STRESS PROTEIN SLR1230"/>
    <property type="match status" value="1"/>
</dbReference>
<dbReference type="PANTHER" id="PTHR43010:SF1">
    <property type="entry name" value="USPA DOMAIN-CONTAINING PROTEIN"/>
    <property type="match status" value="1"/>
</dbReference>
<gene>
    <name evidence="4" type="ORF">I6G68_05500</name>
    <name evidence="3" type="ORF">ODY43_00760</name>
</gene>
<dbReference type="GeneID" id="35767260"/>
<reference evidence="3" key="2">
    <citation type="submission" date="2022-09" db="EMBL/GenBank/DDBJ databases">
        <title>Aerococcus urinae taxonomy study.</title>
        <authorList>
            <person name="Christensen J."/>
            <person name="Senneby E."/>
        </authorList>
    </citation>
    <scope>NUCLEOTIDE SEQUENCE</scope>
    <source>
        <strain evidence="3">NLD-066-U95</strain>
    </source>
</reference>
<keyword evidence="6" id="KW-1185">Reference proteome</keyword>
<reference evidence="4 5" key="1">
    <citation type="submission" date="2020-12" db="EMBL/GenBank/DDBJ databases">
        <title>FDA dAtabase for Regulatory Grade micrObial Sequences (FDA-ARGOS): Supporting development and validation of Infectious Disease Dx tests.</title>
        <authorList>
            <person name="Sproer C."/>
            <person name="Gronow S."/>
            <person name="Severitt S."/>
            <person name="Schroder I."/>
            <person name="Tallon L."/>
            <person name="Sadzewicz L."/>
            <person name="Zhao X."/>
            <person name="Boylan J."/>
            <person name="Ott S."/>
            <person name="Bowen H."/>
            <person name="Vavikolanu K."/>
            <person name="Mehta A."/>
            <person name="Aluvathingal J."/>
            <person name="Nadendla S."/>
            <person name="Lowell S."/>
            <person name="Myers T."/>
            <person name="Yan Y."/>
            <person name="Sichtig H."/>
        </authorList>
    </citation>
    <scope>NUCLEOTIDE SEQUENCE [LARGE SCALE GENOMIC DNA]</scope>
    <source>
        <strain evidence="4 5">FDAARGOS_911</strain>
    </source>
</reference>
<proteinExistence type="inferred from homology"/>
<organism evidence="4 5">
    <name type="scientific">Aerococcus urinae</name>
    <dbReference type="NCBI Taxonomy" id="1376"/>
    <lineage>
        <taxon>Bacteria</taxon>
        <taxon>Bacillati</taxon>
        <taxon>Bacillota</taxon>
        <taxon>Bacilli</taxon>
        <taxon>Lactobacillales</taxon>
        <taxon>Aerococcaceae</taxon>
        <taxon>Aerococcus</taxon>
    </lineage>
</organism>
<dbReference type="EMBL" id="JAOTML010000001">
    <property type="protein sequence ID" value="MCY3052535.1"/>
    <property type="molecule type" value="Genomic_DNA"/>
</dbReference>
<evidence type="ECO:0000313" key="6">
    <source>
        <dbReference type="Proteomes" id="UP001069145"/>
    </source>
</evidence>
<dbReference type="Proteomes" id="UP000594771">
    <property type="component" value="Chromosome"/>
</dbReference>
<sequence length="142" mass="16044">MSIKRKILVAVDDSDQARDAFVEAATIAKAKEANLYLISVIDEDILSNREESDYSHSLVGQRQELLNNYRQLAKDQFDFDQVNAEVFVGEPKRQIIHLLKEDPAFELIVVGATGKNARERLFMGSVSQFVVRHSPVSVLIVR</sequence>
<dbReference type="Gene3D" id="3.40.50.620">
    <property type="entry name" value="HUPs"/>
    <property type="match status" value="1"/>
</dbReference>